<dbReference type="Gene3D" id="2.60.120.260">
    <property type="entry name" value="Galactose-binding domain-like"/>
    <property type="match status" value="1"/>
</dbReference>
<protein>
    <submittedName>
        <fullName evidence="4">Putative secreted protein (Por secretion system target)</fullName>
    </submittedName>
</protein>
<evidence type="ECO:0000256" key="2">
    <source>
        <dbReference type="SAM" id="SignalP"/>
    </source>
</evidence>
<sequence>MKKNYLVLLKLFVAAFIMSATAQEYQLVWEENFEGTELNTNVWNYETEVGVWNWGANQELQHYRAENVEVGPDGEGNNALIITAKRESFGDYQFTSGRINTSGKVAALYGRIEARIKLPVLADGLWPAFWMLGTQNTWPASGEIDIMEAGHREGIDAGTQDRTFNGALHWEHAGNYAGYGPQWTAPEGASLYEYNVFTMEWTPERIEMYFNDHPTPYFAMDITGEDAEEFRDWPHYFILNLAVGGSFPGITNPDNITAPLPAQMFVDYIRLYQREGEGVLVVSEPQTPQADYFGIFTENPSISERFVFDDFSNTLQVWDNSLQPLENAPSYDGDEVLSFYAYPARTWFGFGINAAAGIDFSHFSNGSLHLALRTSADNDFWIGMGGAAEGRINFNEGSDPYGFQRDGQWHELSIPVSELVAAGLDLSDVRNIFMLGGEGAISNILVDDIYLSVDGQPLMNSELKPNRNDDLQLFENKVIADYYGIFTENPNVEEVLLINDVDAHIYIWEGTLNNISSSPYDGEEYLAFTSVGAGWWGFGIHDDMAADLSHFENGYLAFSVKTSSQESFRITITGASGTSGSIDFVAGSDPEGFERDGEWHRVKIPVSSFAGVDLSAVPIPFSATQGSGSTSISDIAFDDIIYTTGVDPENPNLYDGSDDNGDPNGGDQGVWEYWFGDGGQGSVVFPSEHLATVSITNAGWQPWSVQFFKDNIDTPDGEYILTFRARADAPRSFNVNFGKGLDAAPWFIEFMSPAQFNVTTEWDTYSITINKDNVETLGKLVFELGSTGGDNLINTVYIDDFSLVYSNATNIPEIMQLETTVYPNPASDGFTVNSDASVFNVAVYSVAGVRVFETGSINSSSVRISTYGWMDGVYIIVVTGDNGERVSKRVVIKK</sequence>
<feature type="chain" id="PRO_5020444040" evidence="2">
    <location>
        <begin position="23"/>
        <end position="894"/>
    </location>
</feature>
<dbReference type="InterPro" id="IPR050546">
    <property type="entry name" value="Glycosyl_Hydrlase_16"/>
</dbReference>
<dbReference type="Proteomes" id="UP000295221">
    <property type="component" value="Unassembled WGS sequence"/>
</dbReference>
<dbReference type="InterPro" id="IPR026444">
    <property type="entry name" value="Secre_tail"/>
</dbReference>
<dbReference type="GO" id="GO:0004553">
    <property type="term" value="F:hydrolase activity, hydrolyzing O-glycosyl compounds"/>
    <property type="evidence" value="ECO:0007669"/>
    <property type="project" value="InterPro"/>
</dbReference>
<dbReference type="GO" id="GO:0005975">
    <property type="term" value="P:carbohydrate metabolic process"/>
    <property type="evidence" value="ECO:0007669"/>
    <property type="project" value="InterPro"/>
</dbReference>
<dbReference type="InterPro" id="IPR013320">
    <property type="entry name" value="ConA-like_dom_sf"/>
</dbReference>
<keyword evidence="5" id="KW-1185">Reference proteome</keyword>
<dbReference type="InterPro" id="IPR008979">
    <property type="entry name" value="Galactose-bd-like_sf"/>
</dbReference>
<dbReference type="SUPFAM" id="SSF49785">
    <property type="entry name" value="Galactose-binding domain-like"/>
    <property type="match status" value="3"/>
</dbReference>
<reference evidence="4 5" key="1">
    <citation type="submission" date="2019-03" db="EMBL/GenBank/DDBJ databases">
        <title>Genomic Encyclopedia of Type Strains, Phase IV (KMG-IV): sequencing the most valuable type-strain genomes for metagenomic binning, comparative biology and taxonomic classification.</title>
        <authorList>
            <person name="Goeker M."/>
        </authorList>
    </citation>
    <scope>NUCLEOTIDE SEQUENCE [LARGE SCALE GENOMIC DNA]</scope>
    <source>
        <strain evidence="4 5">DSM 24179</strain>
    </source>
</reference>
<dbReference type="InterPro" id="IPR000757">
    <property type="entry name" value="Beta-glucanase-like"/>
</dbReference>
<dbReference type="RefSeq" id="WP_132432731.1">
    <property type="nucleotide sequence ID" value="NZ_SLWK01000002.1"/>
</dbReference>
<dbReference type="Gene3D" id="2.60.120.430">
    <property type="entry name" value="Galactose-binding lectin"/>
    <property type="match status" value="2"/>
</dbReference>
<dbReference type="AlphaFoldDB" id="A0A4R2GLR2"/>
<dbReference type="Gene3D" id="2.60.120.200">
    <property type="match status" value="1"/>
</dbReference>
<evidence type="ECO:0000313" key="4">
    <source>
        <dbReference type="EMBL" id="TCO09883.1"/>
    </source>
</evidence>
<evidence type="ECO:0000313" key="5">
    <source>
        <dbReference type="Proteomes" id="UP000295221"/>
    </source>
</evidence>
<keyword evidence="2" id="KW-0732">Signal</keyword>
<organism evidence="4 5">
    <name type="scientific">Natronoflexus pectinivorans</name>
    <dbReference type="NCBI Taxonomy" id="682526"/>
    <lineage>
        <taxon>Bacteria</taxon>
        <taxon>Pseudomonadati</taxon>
        <taxon>Bacteroidota</taxon>
        <taxon>Bacteroidia</taxon>
        <taxon>Marinilabiliales</taxon>
        <taxon>Marinilabiliaceae</taxon>
        <taxon>Natronoflexus</taxon>
    </lineage>
</organism>
<dbReference type="CDD" id="cd08023">
    <property type="entry name" value="GH16_laminarinase_like"/>
    <property type="match status" value="1"/>
</dbReference>
<dbReference type="Pfam" id="PF18962">
    <property type="entry name" value="Por_Secre_tail"/>
    <property type="match status" value="1"/>
</dbReference>
<dbReference type="EMBL" id="SLWK01000002">
    <property type="protein sequence ID" value="TCO09883.1"/>
    <property type="molecule type" value="Genomic_DNA"/>
</dbReference>
<name>A0A4R2GLR2_9BACT</name>
<dbReference type="PANTHER" id="PTHR10963">
    <property type="entry name" value="GLYCOSYL HYDROLASE-RELATED"/>
    <property type="match status" value="1"/>
</dbReference>
<evidence type="ECO:0000259" key="3">
    <source>
        <dbReference type="PROSITE" id="PS51762"/>
    </source>
</evidence>
<dbReference type="Pfam" id="PF00722">
    <property type="entry name" value="Glyco_hydro_16"/>
    <property type="match status" value="1"/>
</dbReference>
<comment type="caution">
    <text evidence="4">The sequence shown here is derived from an EMBL/GenBank/DDBJ whole genome shotgun (WGS) entry which is preliminary data.</text>
</comment>
<dbReference type="NCBIfam" id="TIGR04183">
    <property type="entry name" value="Por_Secre_tail"/>
    <property type="match status" value="1"/>
</dbReference>
<gene>
    <name evidence="4" type="ORF">EV194_102312</name>
</gene>
<dbReference type="PANTHER" id="PTHR10963:SF55">
    <property type="entry name" value="GLYCOSIDE HYDROLASE FAMILY 16 PROTEIN"/>
    <property type="match status" value="1"/>
</dbReference>
<evidence type="ECO:0000256" key="1">
    <source>
        <dbReference type="ARBA" id="ARBA00006865"/>
    </source>
</evidence>
<feature type="signal peptide" evidence="2">
    <location>
        <begin position="1"/>
        <end position="22"/>
    </location>
</feature>
<dbReference type="SUPFAM" id="SSF49899">
    <property type="entry name" value="Concanavalin A-like lectins/glucanases"/>
    <property type="match status" value="1"/>
</dbReference>
<dbReference type="OrthoDB" id="9809583at2"/>
<feature type="domain" description="GH16" evidence="3">
    <location>
        <begin position="27"/>
        <end position="277"/>
    </location>
</feature>
<comment type="similarity">
    <text evidence="1">Belongs to the glycosyl hydrolase 16 family.</text>
</comment>
<accession>A0A4R2GLR2</accession>
<dbReference type="PROSITE" id="PS51762">
    <property type="entry name" value="GH16_2"/>
    <property type="match status" value="1"/>
</dbReference>
<proteinExistence type="inferred from homology"/>